<keyword evidence="12 25" id="KW-0548">Nucleotidyltransferase</keyword>
<reference evidence="25 26" key="1">
    <citation type="submission" date="2020-03" db="EMBL/GenBank/DDBJ databases">
        <authorList>
            <person name="Sun Q."/>
        </authorList>
    </citation>
    <scope>NUCLEOTIDE SEQUENCE [LARGE SCALE GENOMIC DNA]</scope>
    <source>
        <strain evidence="25 26">JC162</strain>
    </source>
</reference>
<feature type="transmembrane region" description="Helical" evidence="24">
    <location>
        <begin position="56"/>
        <end position="81"/>
    </location>
</feature>
<keyword evidence="11 24" id="KW-0812">Transmembrane</keyword>
<evidence type="ECO:0000256" key="22">
    <source>
        <dbReference type="ARBA" id="ARBA00032743"/>
    </source>
</evidence>
<comment type="pathway">
    <text evidence="4">Lipid metabolism.</text>
</comment>
<feature type="transmembrane region" description="Helical" evidence="24">
    <location>
        <begin position="93"/>
        <end position="112"/>
    </location>
</feature>
<feature type="transmembrane region" description="Helical" evidence="24">
    <location>
        <begin position="150"/>
        <end position="169"/>
    </location>
</feature>
<dbReference type="GO" id="GO:0005886">
    <property type="term" value="C:plasma membrane"/>
    <property type="evidence" value="ECO:0007669"/>
    <property type="project" value="UniProtKB-SubCell"/>
</dbReference>
<dbReference type="Pfam" id="PF01148">
    <property type="entry name" value="CTP_transf_1"/>
    <property type="match status" value="1"/>
</dbReference>
<name>A0A848EBU3_9PROT</name>
<dbReference type="EMBL" id="JABBKX010000002">
    <property type="protein sequence ID" value="NMJ40940.1"/>
    <property type="molecule type" value="Genomic_DNA"/>
</dbReference>
<evidence type="ECO:0000256" key="12">
    <source>
        <dbReference type="ARBA" id="ARBA00022695"/>
    </source>
</evidence>
<comment type="pathway">
    <text evidence="3">Phospholipid metabolism; CDP-diacylglycerol biosynthesis; CDP-diacylglycerol from sn-glycerol 3-phosphate: step 3/3.</text>
</comment>
<evidence type="ECO:0000256" key="3">
    <source>
        <dbReference type="ARBA" id="ARBA00005119"/>
    </source>
</evidence>
<comment type="catalytic activity">
    <reaction evidence="1">
        <text>a 1,2-diacyl-sn-glycero-3-phosphate + CTP + H(+) = a CDP-1,2-diacyl-sn-glycerol + diphosphate</text>
        <dbReference type="Rhea" id="RHEA:16229"/>
        <dbReference type="ChEBI" id="CHEBI:15378"/>
        <dbReference type="ChEBI" id="CHEBI:33019"/>
        <dbReference type="ChEBI" id="CHEBI:37563"/>
        <dbReference type="ChEBI" id="CHEBI:58332"/>
        <dbReference type="ChEBI" id="CHEBI:58608"/>
        <dbReference type="EC" id="2.7.7.41"/>
    </reaction>
</comment>
<evidence type="ECO:0000256" key="11">
    <source>
        <dbReference type="ARBA" id="ARBA00022692"/>
    </source>
</evidence>
<dbReference type="EC" id="2.7.7.41" evidence="6"/>
<evidence type="ECO:0000256" key="14">
    <source>
        <dbReference type="ARBA" id="ARBA00023098"/>
    </source>
</evidence>
<evidence type="ECO:0000256" key="2">
    <source>
        <dbReference type="ARBA" id="ARBA00004651"/>
    </source>
</evidence>
<feature type="transmembrane region" description="Helical" evidence="24">
    <location>
        <begin position="249"/>
        <end position="267"/>
    </location>
</feature>
<dbReference type="PANTHER" id="PTHR46382:SF1">
    <property type="entry name" value="PHOSPHATIDATE CYTIDYLYLTRANSFERASE"/>
    <property type="match status" value="1"/>
</dbReference>
<feature type="transmembrane region" description="Helical" evidence="24">
    <location>
        <begin position="296"/>
        <end position="316"/>
    </location>
</feature>
<dbReference type="Proteomes" id="UP000548582">
    <property type="component" value="Unassembled WGS sequence"/>
</dbReference>
<evidence type="ECO:0000256" key="19">
    <source>
        <dbReference type="ARBA" id="ARBA00031825"/>
    </source>
</evidence>
<feature type="transmembrane region" description="Helical" evidence="24">
    <location>
        <begin position="218"/>
        <end position="237"/>
    </location>
</feature>
<keyword evidence="26" id="KW-1185">Reference proteome</keyword>
<feature type="transmembrane region" description="Helical" evidence="24">
    <location>
        <begin position="12"/>
        <end position="36"/>
    </location>
</feature>
<evidence type="ECO:0000256" key="21">
    <source>
        <dbReference type="ARBA" id="ARBA00032396"/>
    </source>
</evidence>
<evidence type="ECO:0000256" key="24">
    <source>
        <dbReference type="SAM" id="Phobius"/>
    </source>
</evidence>
<keyword evidence="15 24" id="KW-0472">Membrane</keyword>
<comment type="caution">
    <text evidence="25">The sequence shown here is derived from an EMBL/GenBank/DDBJ whole genome shotgun (WGS) entry which is preliminary data.</text>
</comment>
<evidence type="ECO:0000256" key="6">
    <source>
        <dbReference type="ARBA" id="ARBA00012487"/>
    </source>
</evidence>
<evidence type="ECO:0000256" key="8">
    <source>
        <dbReference type="ARBA" id="ARBA00022475"/>
    </source>
</evidence>
<protein>
    <recommendedName>
        <fullName evidence="7">Phosphatidate cytidylyltransferase</fullName>
        <ecNumber evidence="6">2.7.7.41</ecNumber>
    </recommendedName>
    <alternativeName>
        <fullName evidence="20">CDP-DAG synthase</fullName>
    </alternativeName>
    <alternativeName>
        <fullName evidence="22">CDP-DG synthase</fullName>
    </alternativeName>
    <alternativeName>
        <fullName evidence="18">CDP-diacylglycerol synthase</fullName>
    </alternativeName>
    <alternativeName>
        <fullName evidence="21">CDP-diglyceride pyrophosphorylase</fullName>
    </alternativeName>
    <alternativeName>
        <fullName evidence="23">CDP-diglyceride synthase</fullName>
    </alternativeName>
    <alternativeName>
        <fullName evidence="19">CTP:phosphatidate cytidylyltransferase</fullName>
    </alternativeName>
</protein>
<evidence type="ECO:0000256" key="5">
    <source>
        <dbReference type="ARBA" id="ARBA00010185"/>
    </source>
</evidence>
<keyword evidence="8" id="KW-1003">Cell membrane</keyword>
<evidence type="ECO:0000256" key="16">
    <source>
        <dbReference type="ARBA" id="ARBA00023209"/>
    </source>
</evidence>
<evidence type="ECO:0000256" key="23">
    <source>
        <dbReference type="ARBA" id="ARBA00033406"/>
    </source>
</evidence>
<keyword evidence="17" id="KW-1208">Phospholipid metabolism</keyword>
<keyword evidence="14" id="KW-0443">Lipid metabolism</keyword>
<evidence type="ECO:0000256" key="9">
    <source>
        <dbReference type="ARBA" id="ARBA00022516"/>
    </source>
</evidence>
<evidence type="ECO:0000256" key="15">
    <source>
        <dbReference type="ARBA" id="ARBA00023136"/>
    </source>
</evidence>
<proteinExistence type="inferred from homology"/>
<comment type="subcellular location">
    <subcellularLocation>
        <location evidence="2">Cell membrane</location>
        <topology evidence="2">Multi-pass membrane protein</topology>
    </subcellularLocation>
</comment>
<evidence type="ECO:0000256" key="4">
    <source>
        <dbReference type="ARBA" id="ARBA00005189"/>
    </source>
</evidence>
<feature type="transmembrane region" description="Helical" evidence="24">
    <location>
        <begin position="175"/>
        <end position="197"/>
    </location>
</feature>
<evidence type="ECO:0000256" key="10">
    <source>
        <dbReference type="ARBA" id="ARBA00022679"/>
    </source>
</evidence>
<evidence type="ECO:0000256" key="7">
    <source>
        <dbReference type="ARBA" id="ARBA00019373"/>
    </source>
</evidence>
<keyword evidence="13 24" id="KW-1133">Transmembrane helix</keyword>
<evidence type="ECO:0000256" key="17">
    <source>
        <dbReference type="ARBA" id="ARBA00023264"/>
    </source>
</evidence>
<gene>
    <name evidence="25" type="ORF">GWK16_06795</name>
</gene>
<dbReference type="GO" id="GO:0004605">
    <property type="term" value="F:phosphatidate cytidylyltransferase activity"/>
    <property type="evidence" value="ECO:0007669"/>
    <property type="project" value="UniProtKB-EC"/>
</dbReference>
<keyword evidence="9" id="KW-0444">Lipid biosynthesis</keyword>
<evidence type="ECO:0000313" key="25">
    <source>
        <dbReference type="EMBL" id="NMJ40940.1"/>
    </source>
</evidence>
<evidence type="ECO:0000313" key="26">
    <source>
        <dbReference type="Proteomes" id="UP000548582"/>
    </source>
</evidence>
<keyword evidence="10 25" id="KW-0808">Transferase</keyword>
<keyword evidence="16" id="KW-0594">Phospholipid biosynthesis</keyword>
<feature type="transmembrane region" description="Helical" evidence="24">
    <location>
        <begin position="118"/>
        <end position="138"/>
    </location>
</feature>
<dbReference type="AlphaFoldDB" id="A0A848EBU3"/>
<dbReference type="GO" id="GO:0016024">
    <property type="term" value="P:CDP-diacylglycerol biosynthetic process"/>
    <property type="evidence" value="ECO:0007669"/>
    <property type="project" value="TreeGrafter"/>
</dbReference>
<dbReference type="PANTHER" id="PTHR46382">
    <property type="entry name" value="PHOSPHATIDATE CYTIDYLYLTRANSFERASE"/>
    <property type="match status" value="1"/>
</dbReference>
<evidence type="ECO:0000256" key="18">
    <source>
        <dbReference type="ARBA" id="ARBA00029893"/>
    </source>
</evidence>
<sequence>MIRQAAFDHPVTVAIVGATAGVLAFAGLVIGVMTLLGRGTPDLRRELWLRTGSWCLLLPLMMGPVLLGREWVIGAVTLLGIACLREFDRATGLFREPLVTAIVVIGILAANFAALDHWYGFFVALWPLTVGVITIGTIPLDRPAGYVQRTALGILAYMLFGAGLAHLSFMTNEPGYRPILLMLLTTVALSDVAAFTFGKLIGGPKLCPATSPNKSISGALGALTVTTILVATLASFIFRGTPMAQPHWLILFGLMVGIGAQAGDLMLSSIKRDIGIKDMGTILPGHGGVLDRFNSLLLVAPAAFHFIQFFVGFGLAQPARLITGP</sequence>
<comment type="similarity">
    <text evidence="5">Belongs to the CDS family.</text>
</comment>
<evidence type="ECO:0000256" key="13">
    <source>
        <dbReference type="ARBA" id="ARBA00022989"/>
    </source>
</evidence>
<evidence type="ECO:0000256" key="20">
    <source>
        <dbReference type="ARBA" id="ARBA00032253"/>
    </source>
</evidence>
<accession>A0A848EBU3</accession>
<dbReference type="RefSeq" id="WP_170053193.1">
    <property type="nucleotide sequence ID" value="NZ_JABBKX010000002.1"/>
</dbReference>
<evidence type="ECO:0000256" key="1">
    <source>
        <dbReference type="ARBA" id="ARBA00001698"/>
    </source>
</evidence>
<organism evidence="25 26">
    <name type="scientific">Neoroseomonas marina</name>
    <dbReference type="NCBI Taxonomy" id="1232220"/>
    <lineage>
        <taxon>Bacteria</taxon>
        <taxon>Pseudomonadati</taxon>
        <taxon>Pseudomonadota</taxon>
        <taxon>Alphaproteobacteria</taxon>
        <taxon>Acetobacterales</taxon>
        <taxon>Acetobacteraceae</taxon>
        <taxon>Neoroseomonas</taxon>
    </lineage>
</organism>